<dbReference type="Gramene" id="PRQ31005">
    <property type="protein sequence ID" value="PRQ31005"/>
    <property type="gene ID" value="RchiOBHm_Chr5g0030731"/>
</dbReference>
<proteinExistence type="predicted"/>
<name>A0A2P6Q9Y6_ROSCH</name>
<evidence type="ECO:0000313" key="2">
    <source>
        <dbReference type="Proteomes" id="UP000238479"/>
    </source>
</evidence>
<comment type="caution">
    <text evidence="1">The sequence shown here is derived from an EMBL/GenBank/DDBJ whole genome shotgun (WGS) entry which is preliminary data.</text>
</comment>
<keyword evidence="2" id="KW-1185">Reference proteome</keyword>
<accession>A0A2P6Q9Y6</accession>
<gene>
    <name evidence="1" type="ORF">RchiOBHm_Chr5g0030731</name>
</gene>
<protein>
    <submittedName>
        <fullName evidence="1">Uncharacterized protein</fullName>
    </submittedName>
</protein>
<organism evidence="1 2">
    <name type="scientific">Rosa chinensis</name>
    <name type="common">China rose</name>
    <dbReference type="NCBI Taxonomy" id="74649"/>
    <lineage>
        <taxon>Eukaryota</taxon>
        <taxon>Viridiplantae</taxon>
        <taxon>Streptophyta</taxon>
        <taxon>Embryophyta</taxon>
        <taxon>Tracheophyta</taxon>
        <taxon>Spermatophyta</taxon>
        <taxon>Magnoliopsida</taxon>
        <taxon>eudicotyledons</taxon>
        <taxon>Gunneridae</taxon>
        <taxon>Pentapetalae</taxon>
        <taxon>rosids</taxon>
        <taxon>fabids</taxon>
        <taxon>Rosales</taxon>
        <taxon>Rosaceae</taxon>
        <taxon>Rosoideae</taxon>
        <taxon>Rosoideae incertae sedis</taxon>
        <taxon>Rosa</taxon>
    </lineage>
</organism>
<dbReference type="Proteomes" id="UP000238479">
    <property type="component" value="Chromosome 5"/>
</dbReference>
<dbReference type="AlphaFoldDB" id="A0A2P6Q9Y6"/>
<dbReference type="EMBL" id="PDCK01000043">
    <property type="protein sequence ID" value="PRQ31005.1"/>
    <property type="molecule type" value="Genomic_DNA"/>
</dbReference>
<reference evidence="1 2" key="1">
    <citation type="journal article" date="2018" name="Nat. Genet.">
        <title>The Rosa genome provides new insights in the design of modern roses.</title>
        <authorList>
            <person name="Bendahmane M."/>
        </authorList>
    </citation>
    <scope>NUCLEOTIDE SEQUENCE [LARGE SCALE GENOMIC DNA]</scope>
    <source>
        <strain evidence="2">cv. Old Blush</strain>
    </source>
</reference>
<sequence>MQGCEALCRILCFVCSYICIARNAWWSCNCRLGMVRSESSVPKPLRSLLGMFSGPRSAHIMDMQFKNVQLQLQHIDE</sequence>
<evidence type="ECO:0000313" key="1">
    <source>
        <dbReference type="EMBL" id="PRQ31005.1"/>
    </source>
</evidence>